<evidence type="ECO:0000313" key="2">
    <source>
        <dbReference type="EMBL" id="MCP2257779.1"/>
    </source>
</evidence>
<evidence type="ECO:0000259" key="1">
    <source>
        <dbReference type="Pfam" id="PF21806"/>
    </source>
</evidence>
<name>A0ABT1HQJ1_STRSD</name>
<reference evidence="2 3" key="1">
    <citation type="submission" date="2022-06" db="EMBL/GenBank/DDBJ databases">
        <title>Genomic Encyclopedia of Archaeal and Bacterial Type Strains, Phase II (KMG-II): from individual species to whole genera.</title>
        <authorList>
            <person name="Goeker M."/>
        </authorList>
    </citation>
    <scope>NUCLEOTIDE SEQUENCE [LARGE SCALE GENOMIC DNA]</scope>
    <source>
        <strain evidence="2 3">DSM 40477</strain>
    </source>
</reference>
<organism evidence="2 3">
    <name type="scientific">Streptoalloteichus tenebrarius (strain ATCC 17920 / DSM 40477 / JCM 4838 / CBS 697.72 / NBRC 16177 / NCIMB 11028 / NRRL B-12390 / A12253. 1 / ISP 5477)</name>
    <name type="common">Streptomyces tenebrarius</name>
    <dbReference type="NCBI Taxonomy" id="1933"/>
    <lineage>
        <taxon>Bacteria</taxon>
        <taxon>Bacillati</taxon>
        <taxon>Actinomycetota</taxon>
        <taxon>Actinomycetes</taxon>
        <taxon>Pseudonocardiales</taxon>
        <taxon>Pseudonocardiaceae</taxon>
        <taxon>Streptoalloteichus</taxon>
    </lineage>
</organism>
<dbReference type="InterPro" id="IPR049244">
    <property type="entry name" value="DUF6879"/>
</dbReference>
<protein>
    <recommendedName>
        <fullName evidence="1">DUF6879 domain-containing protein</fullName>
    </recommendedName>
</protein>
<dbReference type="Proteomes" id="UP001205311">
    <property type="component" value="Unassembled WGS sequence"/>
</dbReference>
<sequence length="175" mass="20394">MPLADSEFEAYFRDFRKSAFRLEAHQVYAMPDESEDLRRFLAGEPPPKGYNDGWHETIRNNLAAGKTMTRVKIVRRPLTDYTRFLMSVCIPDNVEAGEQYRIIDVTDREVDLPEQDFWLFDDETAVRLNYRPDGTHVNNELVGSGDIDQYLRWRDLALAESVPFARYVLEVGDVR</sequence>
<dbReference type="RefSeq" id="WP_253668723.1">
    <property type="nucleotide sequence ID" value="NZ_JAMTCP010000005.1"/>
</dbReference>
<evidence type="ECO:0000313" key="3">
    <source>
        <dbReference type="Proteomes" id="UP001205311"/>
    </source>
</evidence>
<accession>A0ABT1HQJ1</accession>
<dbReference type="EMBL" id="JAMTCP010000005">
    <property type="protein sequence ID" value="MCP2257779.1"/>
    <property type="molecule type" value="Genomic_DNA"/>
</dbReference>
<comment type="caution">
    <text evidence="2">The sequence shown here is derived from an EMBL/GenBank/DDBJ whole genome shotgun (WGS) entry which is preliminary data.</text>
</comment>
<keyword evidence="3" id="KW-1185">Reference proteome</keyword>
<proteinExistence type="predicted"/>
<dbReference type="Pfam" id="PF21806">
    <property type="entry name" value="DUF6879"/>
    <property type="match status" value="1"/>
</dbReference>
<gene>
    <name evidence="2" type="ORF">LX15_001465</name>
</gene>
<feature type="domain" description="DUF6879" evidence="1">
    <location>
        <begin position="7"/>
        <end position="168"/>
    </location>
</feature>